<keyword evidence="3" id="KW-1185">Reference proteome</keyword>
<dbReference type="Proteomes" id="UP000245462">
    <property type="component" value="Unassembled WGS sequence"/>
</dbReference>
<dbReference type="InterPro" id="IPR036249">
    <property type="entry name" value="Thioredoxin-like_sf"/>
</dbReference>
<evidence type="ECO:0000313" key="3">
    <source>
        <dbReference type="Proteomes" id="UP000245462"/>
    </source>
</evidence>
<dbReference type="SUPFAM" id="SSF52833">
    <property type="entry name" value="Thioredoxin-like"/>
    <property type="match status" value="1"/>
</dbReference>
<feature type="non-terminal residue" evidence="2">
    <location>
        <position position="174"/>
    </location>
</feature>
<gene>
    <name evidence="2" type="ORF">C7382_1151</name>
</gene>
<keyword evidence="1" id="KW-0732">Signal</keyword>
<name>A0A2U1F7B6_9PORP</name>
<feature type="signal peptide" evidence="1">
    <location>
        <begin position="1"/>
        <end position="23"/>
    </location>
</feature>
<reference evidence="2 3" key="1">
    <citation type="submission" date="2018-04" db="EMBL/GenBank/DDBJ databases">
        <title>Genomic Encyclopedia of Type Strains, Phase IV (KMG-IV): sequencing the most valuable type-strain genomes for metagenomic binning, comparative biology and taxonomic classification.</title>
        <authorList>
            <person name="Goeker M."/>
        </authorList>
    </citation>
    <scope>NUCLEOTIDE SEQUENCE [LARGE SCALE GENOMIC DNA]</scope>
    <source>
        <strain evidence="2 3">DSM 28520</strain>
    </source>
</reference>
<accession>A0A2U1F7B6</accession>
<evidence type="ECO:0000313" key="2">
    <source>
        <dbReference type="EMBL" id="PVZ08068.1"/>
    </source>
</evidence>
<proteinExistence type="predicted"/>
<feature type="chain" id="PRO_5015662080" description="Thioredoxin-like protein" evidence="1">
    <location>
        <begin position="24"/>
        <end position="174"/>
    </location>
</feature>
<dbReference type="AlphaFoldDB" id="A0A2U1F7B6"/>
<organism evidence="2 3">
    <name type="scientific">Porphyromonas loveana</name>
    <dbReference type="NCBI Taxonomy" id="1884669"/>
    <lineage>
        <taxon>Bacteria</taxon>
        <taxon>Pseudomonadati</taxon>
        <taxon>Bacteroidota</taxon>
        <taxon>Bacteroidia</taxon>
        <taxon>Bacteroidales</taxon>
        <taxon>Porphyromonadaceae</taxon>
        <taxon>Porphyromonas</taxon>
    </lineage>
</organism>
<protein>
    <recommendedName>
        <fullName evidence="4">Thioredoxin-like protein</fullName>
    </recommendedName>
</protein>
<evidence type="ECO:0008006" key="4">
    <source>
        <dbReference type="Google" id="ProtNLM"/>
    </source>
</evidence>
<dbReference type="EMBL" id="QEKY01000015">
    <property type="protein sequence ID" value="PVZ08068.1"/>
    <property type="molecule type" value="Genomic_DNA"/>
</dbReference>
<evidence type="ECO:0000256" key="1">
    <source>
        <dbReference type="SAM" id="SignalP"/>
    </source>
</evidence>
<comment type="caution">
    <text evidence="2">The sequence shown here is derived from an EMBL/GenBank/DDBJ whole genome shotgun (WGS) entry which is preliminary data.</text>
</comment>
<sequence>MKFFSRLALVVAGVSLLGLSALAQTADNNRADSYPRNTVVEVFTGEWCGWCPLGKFFVERAIKQLPEADQARVIVSYIHHNDFITQQFPEAKKLTAALTNIFGITGYPGGLIDRTKTTTYGSLAFGPTSGDAKILKALKERLEKAAEGTVDFTLAENGGEFTMEINGEVASSIL</sequence>